<dbReference type="Gramene" id="ORUFI08G18470.1">
    <property type="protein sequence ID" value="ORUFI08G18470.1"/>
    <property type="gene ID" value="ORUFI08G18470"/>
</dbReference>
<reference evidence="3" key="2">
    <citation type="submission" date="2015-06" db="UniProtKB">
        <authorList>
            <consortium name="EnsemblPlants"/>
        </authorList>
    </citation>
    <scope>IDENTIFICATION</scope>
</reference>
<evidence type="ECO:0000313" key="3">
    <source>
        <dbReference type="EnsemblPlants" id="ORUFI08G18470.1"/>
    </source>
</evidence>
<dbReference type="Pfam" id="PF00646">
    <property type="entry name" value="F-box"/>
    <property type="match status" value="1"/>
</dbReference>
<dbReference type="AlphaFoldDB" id="A0A0E0QJQ1"/>
<name>A0A0E0QJQ1_ORYRU</name>
<accession>A0A0E0QJQ1</accession>
<dbReference type="OMA" id="MFYGAKE"/>
<evidence type="ECO:0000256" key="1">
    <source>
        <dbReference type="SAM" id="MobiDB-lite"/>
    </source>
</evidence>
<dbReference type="Gene3D" id="1.20.1280.50">
    <property type="match status" value="1"/>
</dbReference>
<sequence length="801" mass="90497">MIEAHGHHKQAQTFVDMHVRPELPRESLSGDHCRGCIDNGGDLLLMLDEPTGDCFLLRLITGSRQSKILLPPLRQPAKSVGAFGVLGSTASFTVINNNFGGAVGSLPSGFGKKPWLVQAQGTETLSFVDILDRSLHVRVVPDLQVLGPSPLNRDCTVVITSLPEPEESFLLHCHPGDEEWTKLMVPLGSDRLFGKLVNCAGQLYSLSSFRKLLTIDVIDDALHAKILNIEWESSCGHNFEPYIVESCGELFVVLASLYGYPYNCPLNGVSVYRLDRAESMLKKVDDIGTDRAFLISGHYGFSCTAMEGLVQGNCVYIVWSGYDCERIYKFCLDDMTISLQPILAHPTEDLRRGFWSVPAGIEATELVQSAPSIHCDTEVNVLNNFNKDEDAQATIKASWQDLPIEMLELIVSNLSLVDRLRFPSVCKQWSSVSNPVAQAKVWPWLMHCVRQDGACKMFDPLCGVEYSMKVGPFDANERQAFRFSKDGWVIVTQSDDNIFVINPFTKEIVKLSMASGWYRFTGISFSSVPTSPDCVFLGVCSSPKGDGIKVWTCRPNEEETEDNEIYYEEETEDEERDSEENEINYEEEADQDEEREAEENEINYNEEAEDEESETEEDYWSEFDFENDEVMFPVARNNLVYFRGEFYFLGQRGNLSVFNPGNNEWRILDKPEPIHADLTPYDEGKEACYMVELRGELIAVFHRNANEPPRVLKLDESKMEWVEIEDIGGGALFLDYRASIALPSSEAGHGNRIYFPKFSEDGKKAIFYDLEAKKYSPMFYGAKEPMNCVWFVPKLQSDEYS</sequence>
<reference evidence="4" key="1">
    <citation type="submission" date="2013-06" db="EMBL/GenBank/DDBJ databases">
        <authorList>
            <person name="Zhao Q."/>
        </authorList>
    </citation>
    <scope>NUCLEOTIDE SEQUENCE</scope>
    <source>
        <strain evidence="4">cv. W1943</strain>
    </source>
</reference>
<dbReference type="PANTHER" id="PTHR33127:SF97">
    <property type="entry name" value="OS08G0448300 PROTEIN"/>
    <property type="match status" value="1"/>
</dbReference>
<dbReference type="EnsemblPlants" id="ORUFI08G18470.1">
    <property type="protein sequence ID" value="ORUFI08G18470.1"/>
    <property type="gene ID" value="ORUFI08G18470"/>
</dbReference>
<dbReference type="InterPro" id="IPR005174">
    <property type="entry name" value="KIB1-4_b-propeller"/>
</dbReference>
<organism evidence="3 4">
    <name type="scientific">Oryza rufipogon</name>
    <name type="common">Brownbeard rice</name>
    <name type="synonym">Asian wild rice</name>
    <dbReference type="NCBI Taxonomy" id="4529"/>
    <lineage>
        <taxon>Eukaryota</taxon>
        <taxon>Viridiplantae</taxon>
        <taxon>Streptophyta</taxon>
        <taxon>Embryophyta</taxon>
        <taxon>Tracheophyta</taxon>
        <taxon>Spermatophyta</taxon>
        <taxon>Magnoliopsida</taxon>
        <taxon>Liliopsida</taxon>
        <taxon>Poales</taxon>
        <taxon>Poaceae</taxon>
        <taxon>BOP clade</taxon>
        <taxon>Oryzoideae</taxon>
        <taxon>Oryzeae</taxon>
        <taxon>Oryzinae</taxon>
        <taxon>Oryza</taxon>
    </lineage>
</organism>
<proteinExistence type="predicted"/>
<dbReference type="PROSITE" id="PS50181">
    <property type="entry name" value="FBOX"/>
    <property type="match status" value="1"/>
</dbReference>
<dbReference type="InterPro" id="IPR036047">
    <property type="entry name" value="F-box-like_dom_sf"/>
</dbReference>
<feature type="domain" description="F-box" evidence="2">
    <location>
        <begin position="396"/>
        <end position="445"/>
    </location>
</feature>
<dbReference type="eggNOG" id="ENOG502QWFR">
    <property type="taxonomic scope" value="Eukaryota"/>
</dbReference>
<dbReference type="SUPFAM" id="SSF81383">
    <property type="entry name" value="F-box domain"/>
    <property type="match status" value="1"/>
</dbReference>
<dbReference type="InterPro" id="IPR001810">
    <property type="entry name" value="F-box_dom"/>
</dbReference>
<evidence type="ECO:0000313" key="4">
    <source>
        <dbReference type="Proteomes" id="UP000008022"/>
    </source>
</evidence>
<dbReference type="Proteomes" id="UP000008022">
    <property type="component" value="Unassembled WGS sequence"/>
</dbReference>
<keyword evidence="4" id="KW-1185">Reference proteome</keyword>
<dbReference type="HOGENOM" id="CLU_026671_0_0_1"/>
<dbReference type="SMART" id="SM00256">
    <property type="entry name" value="FBOX"/>
    <property type="match status" value="1"/>
</dbReference>
<dbReference type="PANTHER" id="PTHR33127">
    <property type="entry name" value="TRANSMEMBRANE PROTEIN"/>
    <property type="match status" value="1"/>
</dbReference>
<feature type="region of interest" description="Disordered" evidence="1">
    <location>
        <begin position="559"/>
        <end position="615"/>
    </location>
</feature>
<dbReference type="Pfam" id="PF03478">
    <property type="entry name" value="Beta-prop_KIB1-4"/>
    <property type="match status" value="2"/>
</dbReference>
<evidence type="ECO:0000259" key="2">
    <source>
        <dbReference type="PROSITE" id="PS50181"/>
    </source>
</evidence>
<dbReference type="SUPFAM" id="SSF82171">
    <property type="entry name" value="DPP6 N-terminal domain-like"/>
    <property type="match status" value="1"/>
</dbReference>
<protein>
    <recommendedName>
        <fullName evidence="2">F-box domain-containing protein</fullName>
    </recommendedName>
</protein>
<dbReference type="CDD" id="cd09917">
    <property type="entry name" value="F-box_SF"/>
    <property type="match status" value="1"/>
</dbReference>
<dbReference type="STRING" id="4529.A0A0E0QJQ1"/>